<sequence>MFVGDVIFCSVLFTAMRWLTFSYEMFSPRLGIVMQPVYRKQTLVAPAKSATVLGITALAFY</sequence>
<dbReference type="Proteomes" id="UP001155604">
    <property type="component" value="Unassembled WGS sequence"/>
</dbReference>
<name>A0A9X2WWP2_9GAMM</name>
<evidence type="ECO:0000313" key="1">
    <source>
        <dbReference type="EMBL" id="MCT7947049.1"/>
    </source>
</evidence>
<dbReference type="EMBL" id="JAMTCC010000032">
    <property type="protein sequence ID" value="MCT7947049.1"/>
    <property type="molecule type" value="Genomic_DNA"/>
</dbReference>
<organism evidence="1 2">
    <name type="scientific">Shewanella septentrionalis</name>
    <dbReference type="NCBI Taxonomy" id="2952223"/>
    <lineage>
        <taxon>Bacteria</taxon>
        <taxon>Pseudomonadati</taxon>
        <taxon>Pseudomonadota</taxon>
        <taxon>Gammaproteobacteria</taxon>
        <taxon>Alteromonadales</taxon>
        <taxon>Shewanellaceae</taxon>
        <taxon>Shewanella</taxon>
    </lineage>
</organism>
<evidence type="ECO:0000313" key="2">
    <source>
        <dbReference type="Proteomes" id="UP001155604"/>
    </source>
</evidence>
<gene>
    <name evidence="1" type="ORF">NE536_16950</name>
</gene>
<protein>
    <submittedName>
        <fullName evidence="1">Uncharacterized protein</fullName>
    </submittedName>
</protein>
<comment type="caution">
    <text evidence="1">The sequence shown here is derived from an EMBL/GenBank/DDBJ whole genome shotgun (WGS) entry which is preliminary data.</text>
</comment>
<dbReference type="RefSeq" id="WP_261273419.1">
    <property type="nucleotide sequence ID" value="NZ_JAMTCC010000032.1"/>
</dbReference>
<proteinExistence type="predicted"/>
<accession>A0A9X2WWP2</accession>
<keyword evidence="2" id="KW-1185">Reference proteome</keyword>
<dbReference type="AlphaFoldDB" id="A0A9X2WWP2"/>
<reference evidence="1" key="1">
    <citation type="journal article" date="2023" name="Int. J. Syst. Evol. Microbiol.">
        <title>&lt;i&gt;Shewanella septentrionalis&lt;/i&gt; sp. nov. and &lt;i&gt;Shewanella holmiensis&lt;/i&gt; sp. nov., isolated from Baltic Sea water and sediments.</title>
        <authorList>
            <person name="Martin-Rodriguez A.J."/>
            <person name="Thorell K."/>
            <person name="Joffre E."/>
            <person name="Jensie-Markopoulos S."/>
            <person name="Moore E.R.B."/>
            <person name="Sjoling A."/>
        </authorList>
    </citation>
    <scope>NUCLEOTIDE SEQUENCE</scope>
    <source>
        <strain evidence="1">SP1W3</strain>
    </source>
</reference>